<dbReference type="AlphaFoldDB" id="A0A2K1IXQ4"/>
<keyword evidence="3" id="KW-1185">Reference proteome</keyword>
<dbReference type="EMBL" id="ABEU02000019">
    <property type="protein sequence ID" value="PNR34055.1"/>
    <property type="molecule type" value="Genomic_DNA"/>
</dbReference>
<dbReference type="Gramene" id="Pp3c19_8190V3.1">
    <property type="protein sequence ID" value="Pp3c19_8190V3.1"/>
    <property type="gene ID" value="Pp3c19_8190"/>
</dbReference>
<accession>A0A2K1IXQ4</accession>
<dbReference type="PaxDb" id="3218-PP1S175_7V6.1"/>
<evidence type="ECO:0000313" key="1">
    <source>
        <dbReference type="EMBL" id="PNR34055.1"/>
    </source>
</evidence>
<organism evidence="1">
    <name type="scientific">Physcomitrium patens</name>
    <name type="common">Spreading-leaved earth moss</name>
    <name type="synonym">Physcomitrella patens</name>
    <dbReference type="NCBI Taxonomy" id="3218"/>
    <lineage>
        <taxon>Eukaryota</taxon>
        <taxon>Viridiplantae</taxon>
        <taxon>Streptophyta</taxon>
        <taxon>Embryophyta</taxon>
        <taxon>Bryophyta</taxon>
        <taxon>Bryophytina</taxon>
        <taxon>Bryopsida</taxon>
        <taxon>Funariidae</taxon>
        <taxon>Funariales</taxon>
        <taxon>Funariaceae</taxon>
        <taxon>Physcomitrium</taxon>
    </lineage>
</organism>
<gene>
    <name evidence="1" type="ORF">PHYPA_023871</name>
</gene>
<reference evidence="1 3" key="1">
    <citation type="journal article" date="2008" name="Science">
        <title>The Physcomitrella genome reveals evolutionary insights into the conquest of land by plants.</title>
        <authorList>
            <person name="Rensing S."/>
            <person name="Lang D."/>
            <person name="Zimmer A."/>
            <person name="Terry A."/>
            <person name="Salamov A."/>
            <person name="Shapiro H."/>
            <person name="Nishiyama T."/>
            <person name="Perroud P.-F."/>
            <person name="Lindquist E."/>
            <person name="Kamisugi Y."/>
            <person name="Tanahashi T."/>
            <person name="Sakakibara K."/>
            <person name="Fujita T."/>
            <person name="Oishi K."/>
            <person name="Shin-I T."/>
            <person name="Kuroki Y."/>
            <person name="Toyoda A."/>
            <person name="Suzuki Y."/>
            <person name="Hashimoto A."/>
            <person name="Yamaguchi K."/>
            <person name="Sugano A."/>
            <person name="Kohara Y."/>
            <person name="Fujiyama A."/>
            <person name="Anterola A."/>
            <person name="Aoki S."/>
            <person name="Ashton N."/>
            <person name="Barbazuk W.B."/>
            <person name="Barker E."/>
            <person name="Bennetzen J."/>
            <person name="Bezanilla M."/>
            <person name="Blankenship R."/>
            <person name="Cho S.H."/>
            <person name="Dutcher S."/>
            <person name="Estelle M."/>
            <person name="Fawcett J.A."/>
            <person name="Gundlach H."/>
            <person name="Hanada K."/>
            <person name="Heyl A."/>
            <person name="Hicks K.A."/>
            <person name="Hugh J."/>
            <person name="Lohr M."/>
            <person name="Mayer K."/>
            <person name="Melkozernov A."/>
            <person name="Murata T."/>
            <person name="Nelson D."/>
            <person name="Pils B."/>
            <person name="Prigge M."/>
            <person name="Reiss B."/>
            <person name="Renner T."/>
            <person name="Rombauts S."/>
            <person name="Rushton P."/>
            <person name="Sanderfoot A."/>
            <person name="Schween G."/>
            <person name="Shiu S.-H."/>
            <person name="Stueber K."/>
            <person name="Theodoulou F.L."/>
            <person name="Tu H."/>
            <person name="Van de Peer Y."/>
            <person name="Verrier P.J."/>
            <person name="Waters E."/>
            <person name="Wood A."/>
            <person name="Yang L."/>
            <person name="Cove D."/>
            <person name="Cuming A."/>
            <person name="Hasebe M."/>
            <person name="Lucas S."/>
            <person name="Mishler D.B."/>
            <person name="Reski R."/>
            <person name="Grigoriev I."/>
            <person name="Quatrano R.S."/>
            <person name="Boore J.L."/>
        </authorList>
    </citation>
    <scope>NUCLEOTIDE SEQUENCE [LARGE SCALE GENOMIC DNA]</scope>
    <source>
        <strain evidence="2 3">cv. Gransden 2004</strain>
    </source>
</reference>
<name>A0A2K1IXQ4_PHYPA</name>
<dbReference type="Proteomes" id="UP000006727">
    <property type="component" value="Chromosome 19"/>
</dbReference>
<dbReference type="EnsemblPlants" id="Pp3c19_8190V3.1">
    <property type="protein sequence ID" value="Pp3c19_8190V3.1"/>
    <property type="gene ID" value="Pp3c19_8190"/>
</dbReference>
<evidence type="ECO:0000313" key="2">
    <source>
        <dbReference type="EnsemblPlants" id="Pp3c19_8190V3.1"/>
    </source>
</evidence>
<reference evidence="1 3" key="2">
    <citation type="journal article" date="2018" name="Plant J.">
        <title>The Physcomitrella patens chromosome-scale assembly reveals moss genome structure and evolution.</title>
        <authorList>
            <person name="Lang D."/>
            <person name="Ullrich K.K."/>
            <person name="Murat F."/>
            <person name="Fuchs J."/>
            <person name="Jenkins J."/>
            <person name="Haas F.B."/>
            <person name="Piednoel M."/>
            <person name="Gundlach H."/>
            <person name="Van Bel M."/>
            <person name="Meyberg R."/>
            <person name="Vives C."/>
            <person name="Morata J."/>
            <person name="Symeonidi A."/>
            <person name="Hiss M."/>
            <person name="Muchero W."/>
            <person name="Kamisugi Y."/>
            <person name="Saleh O."/>
            <person name="Blanc G."/>
            <person name="Decker E.L."/>
            <person name="van Gessel N."/>
            <person name="Grimwood J."/>
            <person name="Hayes R.D."/>
            <person name="Graham S.W."/>
            <person name="Gunter L.E."/>
            <person name="McDaniel S.F."/>
            <person name="Hoernstein S.N.W."/>
            <person name="Larsson A."/>
            <person name="Li F.W."/>
            <person name="Perroud P.F."/>
            <person name="Phillips J."/>
            <person name="Ranjan P."/>
            <person name="Rokshar D.S."/>
            <person name="Rothfels C.J."/>
            <person name="Schneider L."/>
            <person name="Shu S."/>
            <person name="Stevenson D.W."/>
            <person name="Thummler F."/>
            <person name="Tillich M."/>
            <person name="Villarreal Aguilar J.C."/>
            <person name="Widiez T."/>
            <person name="Wong G.K."/>
            <person name="Wymore A."/>
            <person name="Zhang Y."/>
            <person name="Zimmer A.D."/>
            <person name="Quatrano R.S."/>
            <person name="Mayer K.F.X."/>
            <person name="Goodstein D."/>
            <person name="Casacuberta J.M."/>
            <person name="Vandepoele K."/>
            <person name="Reski R."/>
            <person name="Cuming A.C."/>
            <person name="Tuskan G.A."/>
            <person name="Maumus F."/>
            <person name="Salse J."/>
            <person name="Schmutz J."/>
            <person name="Rensing S.A."/>
        </authorList>
    </citation>
    <scope>NUCLEOTIDE SEQUENCE [LARGE SCALE GENOMIC DNA]</scope>
    <source>
        <strain evidence="2 3">cv. Gransden 2004</strain>
    </source>
</reference>
<reference evidence="2" key="3">
    <citation type="submission" date="2020-12" db="UniProtKB">
        <authorList>
            <consortium name="EnsemblPlants"/>
        </authorList>
    </citation>
    <scope>IDENTIFICATION</scope>
</reference>
<sequence length="148" mass="17293">MKLLRRTGTATTVPASAFPYAFDSAFTALRCKRKKDPWDHRNRFNSDNLKRLLSKSKEDEAYRDSIRRCFLDWRDIDVSLDDFPYFLNKQIDGSDIYREKLVEGLAQHLQFNLHVFDSTRASLEVQFSPSDPCVSTLFTLSISKQKKF</sequence>
<protein>
    <submittedName>
        <fullName evidence="1 2">Uncharacterized protein</fullName>
    </submittedName>
</protein>
<evidence type="ECO:0000313" key="3">
    <source>
        <dbReference type="Proteomes" id="UP000006727"/>
    </source>
</evidence>
<proteinExistence type="predicted"/>
<dbReference type="InParanoid" id="A0A2K1IXQ4"/>